<sequence>MGKGLNKRHRLKKVEESKYNNLPKAALGKASPFPKLPDAPKPEDLVDHVPRSLRKFMTLKDAADKERLRKAALKERHAAQAALTSDPAAPVAPQAPPAGPHQQAVEQAGALASSGGVVPADTPRVYKTSAFEQVVKKTLKPRKKEAARARVPP</sequence>
<name>A0A699ZSX5_HAELA</name>
<evidence type="ECO:0000256" key="1">
    <source>
        <dbReference type="SAM" id="MobiDB-lite"/>
    </source>
</evidence>
<feature type="region of interest" description="Disordered" evidence="1">
    <location>
        <begin position="1"/>
        <end position="47"/>
    </location>
</feature>
<organism evidence="2 3">
    <name type="scientific">Haematococcus lacustris</name>
    <name type="common">Green alga</name>
    <name type="synonym">Haematococcus pluvialis</name>
    <dbReference type="NCBI Taxonomy" id="44745"/>
    <lineage>
        <taxon>Eukaryota</taxon>
        <taxon>Viridiplantae</taxon>
        <taxon>Chlorophyta</taxon>
        <taxon>core chlorophytes</taxon>
        <taxon>Chlorophyceae</taxon>
        <taxon>CS clade</taxon>
        <taxon>Chlamydomonadales</taxon>
        <taxon>Haematococcaceae</taxon>
        <taxon>Haematococcus</taxon>
    </lineage>
</organism>
<comment type="caution">
    <text evidence="2">The sequence shown here is derived from an EMBL/GenBank/DDBJ whole genome shotgun (WGS) entry which is preliminary data.</text>
</comment>
<feature type="region of interest" description="Disordered" evidence="1">
    <location>
        <begin position="73"/>
        <end position="127"/>
    </location>
</feature>
<evidence type="ECO:0000313" key="3">
    <source>
        <dbReference type="Proteomes" id="UP000485058"/>
    </source>
</evidence>
<dbReference type="EMBL" id="BLLF01001829">
    <property type="protein sequence ID" value="GFH21438.1"/>
    <property type="molecule type" value="Genomic_DNA"/>
</dbReference>
<protein>
    <submittedName>
        <fullName evidence="2">Uncharacterized protein</fullName>
    </submittedName>
</protein>
<reference evidence="2 3" key="1">
    <citation type="submission" date="2020-02" db="EMBL/GenBank/DDBJ databases">
        <title>Draft genome sequence of Haematococcus lacustris strain NIES-144.</title>
        <authorList>
            <person name="Morimoto D."/>
            <person name="Nakagawa S."/>
            <person name="Yoshida T."/>
            <person name="Sawayama S."/>
        </authorList>
    </citation>
    <scope>NUCLEOTIDE SEQUENCE [LARGE SCALE GENOMIC DNA]</scope>
    <source>
        <strain evidence="2 3">NIES-144</strain>
    </source>
</reference>
<keyword evidence="3" id="KW-1185">Reference proteome</keyword>
<accession>A0A699ZSX5</accession>
<evidence type="ECO:0000313" key="2">
    <source>
        <dbReference type="EMBL" id="GFH21438.1"/>
    </source>
</evidence>
<gene>
    <name evidence="2" type="ORF">HaLaN_18745</name>
</gene>
<dbReference type="AlphaFoldDB" id="A0A699ZSX5"/>
<proteinExistence type="predicted"/>
<dbReference type="Proteomes" id="UP000485058">
    <property type="component" value="Unassembled WGS sequence"/>
</dbReference>
<feature type="compositionally biased region" description="Basic and acidic residues" evidence="1">
    <location>
        <begin position="38"/>
        <end position="47"/>
    </location>
</feature>
<feature type="compositionally biased region" description="Basic residues" evidence="1">
    <location>
        <begin position="1"/>
        <end position="12"/>
    </location>
</feature>